<organism evidence="1 2">
    <name type="scientific">Kutzneria buriramensis</name>
    <dbReference type="NCBI Taxonomy" id="1045776"/>
    <lineage>
        <taxon>Bacteria</taxon>
        <taxon>Bacillati</taxon>
        <taxon>Actinomycetota</taxon>
        <taxon>Actinomycetes</taxon>
        <taxon>Pseudonocardiales</taxon>
        <taxon>Pseudonocardiaceae</taxon>
        <taxon>Kutzneria</taxon>
    </lineage>
</organism>
<protein>
    <recommendedName>
        <fullName evidence="3">Bifunctional DNA primase/polymerase-like protein</fullName>
    </recommendedName>
</protein>
<evidence type="ECO:0000313" key="1">
    <source>
        <dbReference type="EMBL" id="REH50122.1"/>
    </source>
</evidence>
<dbReference type="OrthoDB" id="3397040at2"/>
<evidence type="ECO:0000313" key="2">
    <source>
        <dbReference type="Proteomes" id="UP000256269"/>
    </source>
</evidence>
<comment type="caution">
    <text evidence="1">The sequence shown here is derived from an EMBL/GenBank/DDBJ whole genome shotgun (WGS) entry which is preliminary data.</text>
</comment>
<reference evidence="1 2" key="1">
    <citation type="submission" date="2018-08" db="EMBL/GenBank/DDBJ databases">
        <title>Genomic Encyclopedia of Archaeal and Bacterial Type Strains, Phase II (KMG-II): from individual species to whole genera.</title>
        <authorList>
            <person name="Goeker M."/>
        </authorList>
    </citation>
    <scope>NUCLEOTIDE SEQUENCE [LARGE SCALE GENOMIC DNA]</scope>
    <source>
        <strain evidence="1 2">DSM 45791</strain>
    </source>
</reference>
<accession>A0A3E0HU97</accession>
<dbReference type="EMBL" id="QUNO01000004">
    <property type="protein sequence ID" value="REH50122.1"/>
    <property type="molecule type" value="Genomic_DNA"/>
</dbReference>
<dbReference type="RefSeq" id="WP_116174640.1">
    <property type="nucleotide sequence ID" value="NZ_CP144375.1"/>
</dbReference>
<proteinExistence type="predicted"/>
<gene>
    <name evidence="1" type="ORF">BCF44_104395</name>
</gene>
<dbReference type="Proteomes" id="UP000256269">
    <property type="component" value="Unassembled WGS sequence"/>
</dbReference>
<keyword evidence="2" id="KW-1185">Reference proteome</keyword>
<sequence length="189" mass="20358">MTPNPALRTRLQQAACDYTHLAGWQIVPGSVWTGSEYTRGHTDRAAGEFEPVFPRPTRDVRRVHSLWKIAPYSVLAPTGTAFDVISVPLVLGVAATRTGPFRRSLAPASLSPDRVRFLVLPGFPLAPDLPGAELCTAGEFVPLPPSPVRGGALTWWVSPIATDWVPGDPLAVQAALRQAAADLRQPCSY</sequence>
<evidence type="ECO:0008006" key="3">
    <source>
        <dbReference type="Google" id="ProtNLM"/>
    </source>
</evidence>
<dbReference type="AlphaFoldDB" id="A0A3E0HU97"/>
<name>A0A3E0HU97_9PSEU</name>